<evidence type="ECO:0000313" key="2">
    <source>
        <dbReference type="Proteomes" id="UP001631969"/>
    </source>
</evidence>
<dbReference type="EMBL" id="JBJURJ010000008">
    <property type="protein sequence ID" value="MFM9329407.1"/>
    <property type="molecule type" value="Genomic_DNA"/>
</dbReference>
<dbReference type="Proteomes" id="UP001631969">
    <property type="component" value="Unassembled WGS sequence"/>
</dbReference>
<evidence type="ECO:0000313" key="1">
    <source>
        <dbReference type="EMBL" id="MFM9329407.1"/>
    </source>
</evidence>
<protein>
    <submittedName>
        <fullName evidence="1">Uncharacterized protein</fullName>
    </submittedName>
</protein>
<reference evidence="1" key="1">
    <citation type="submission" date="2024-12" db="EMBL/GenBank/DDBJ databases">
        <authorList>
            <person name="Wu N."/>
        </authorList>
    </citation>
    <scope>NUCLEOTIDE SEQUENCE</scope>
    <source>
        <strain evidence="1">P15</strain>
    </source>
</reference>
<name>A0ACC7NYD1_9BACL</name>
<keyword evidence="2" id="KW-1185">Reference proteome</keyword>
<proteinExistence type="predicted"/>
<gene>
    <name evidence="1" type="ORF">ACI1P1_14030</name>
</gene>
<comment type="caution">
    <text evidence="1">The sequence shown here is derived from an EMBL/GenBank/DDBJ whole genome shotgun (WGS) entry which is preliminary data.</text>
</comment>
<organism evidence="1 2">
    <name type="scientific">Paenibacillus mesotrionivorans</name>
    <dbReference type="NCBI Taxonomy" id="3160968"/>
    <lineage>
        <taxon>Bacteria</taxon>
        <taxon>Bacillati</taxon>
        <taxon>Bacillota</taxon>
        <taxon>Bacilli</taxon>
        <taxon>Bacillales</taxon>
        <taxon>Paenibacillaceae</taxon>
        <taxon>Paenibacillus</taxon>
    </lineage>
</organism>
<sequence>MSALFGLLLFVCFITLIIGLIKPSIVFKWGQLEKRTRGKVFLYYGLTLIVLFIVTIATAPEIENESKATVAKAEQTVSPSTDAGNQTKVEDKAKKEAEEKAKAEEKVKNEAAAKTSKEAEAKAKEEAKTKEKEDKLRNPAWNKNEVDAIENGNLQRAMDMLKVIKDIPSGEQASPEEVLKTPWNYYGKAISFTGQVGVVEDYPPGSDAGKAGLGSDVVMETDDGTIVEFFSMVASGSIKVGQTITITGYPIGRTEVGNKIGGKFTHLIVVTNKLN</sequence>
<accession>A0ACC7NYD1</accession>